<organism evidence="14 15">
    <name type="scientific">Methanococcoides burtonii (strain DSM 6242 / NBRC 107633 / OCM 468 / ACE-M)</name>
    <dbReference type="NCBI Taxonomy" id="259564"/>
    <lineage>
        <taxon>Archaea</taxon>
        <taxon>Methanobacteriati</taxon>
        <taxon>Methanobacteriota</taxon>
        <taxon>Stenosarchaea group</taxon>
        <taxon>Methanomicrobia</taxon>
        <taxon>Methanosarcinales</taxon>
        <taxon>Methanosarcinaceae</taxon>
        <taxon>Methanococcoides</taxon>
    </lineage>
</organism>
<dbReference type="EC" id="1.1.1.3" evidence="4"/>
<dbReference type="Gene3D" id="3.30.360.10">
    <property type="entry name" value="Dihydrodipicolinate Reductase, domain 2"/>
    <property type="match status" value="1"/>
</dbReference>
<feature type="domain" description="Homoserine dehydrogenase catalytic" evidence="12">
    <location>
        <begin position="153"/>
        <end position="326"/>
    </location>
</feature>
<dbReference type="Proteomes" id="UP000001979">
    <property type="component" value="Chromosome"/>
</dbReference>
<sequence>MRKVRASIIGFGSVGQGVAEVLLRKDGYLKSLGIDLDVVAIADSKGAEVNPAGIDLKATLGRKRESGTVAIDDLTGEDIIKNIDHDVVIETTPTDIETGGCGLVNMLAAFECGRHVVTSNKGPLALKYRELAEAAKEADRKLLFEATVGGAMPIINLVRDTLAGNEILSVEGILNGTCNYILTRMMEEHASYDQMLAESQELGIAETDPTYDVEGIDTACKLVILANSIFDQNATYQDVDVTGITKVTLESLSLAYDEGYVIKLIGEVKKDRLRVSPRLVPSSHPLAVGGTLNVASVCTDLAGTITVTGRGAGSIETASAVLSDIVSIYKD</sequence>
<evidence type="ECO:0000256" key="8">
    <source>
        <dbReference type="ARBA" id="ARBA00023002"/>
    </source>
</evidence>
<dbReference type="NCBIfam" id="NF004976">
    <property type="entry name" value="PRK06349.1"/>
    <property type="match status" value="1"/>
</dbReference>
<dbReference type="GO" id="GO:0004412">
    <property type="term" value="F:homoserine dehydrogenase activity"/>
    <property type="evidence" value="ECO:0007669"/>
    <property type="project" value="UniProtKB-EC"/>
</dbReference>
<dbReference type="Gene3D" id="3.40.50.720">
    <property type="entry name" value="NAD(P)-binding Rossmann-like Domain"/>
    <property type="match status" value="1"/>
</dbReference>
<evidence type="ECO:0000256" key="1">
    <source>
        <dbReference type="ARBA" id="ARBA00005056"/>
    </source>
</evidence>
<feature type="active site" description="Proton donor" evidence="10">
    <location>
        <position position="221"/>
    </location>
</feature>
<comment type="pathway">
    <text evidence="1">Amino-acid biosynthesis; L-threonine biosynthesis; L-threonine from L-aspartate: step 3/5.</text>
</comment>
<evidence type="ECO:0000256" key="3">
    <source>
        <dbReference type="ARBA" id="ARBA00006753"/>
    </source>
</evidence>
<evidence type="ECO:0000256" key="11">
    <source>
        <dbReference type="PIRSR" id="PIRSR036497-2"/>
    </source>
</evidence>
<dbReference type="EMBL" id="CP000300">
    <property type="protein sequence ID" value="ABE52017.1"/>
    <property type="molecule type" value="Genomic_DNA"/>
</dbReference>
<proteinExistence type="inferred from homology"/>
<dbReference type="Pfam" id="PF00742">
    <property type="entry name" value="Homoserine_dh"/>
    <property type="match status" value="1"/>
</dbReference>
<evidence type="ECO:0000256" key="5">
    <source>
        <dbReference type="ARBA" id="ARBA00013376"/>
    </source>
</evidence>
<dbReference type="UniPathway" id="UPA00050">
    <property type="reaction ID" value="UER00063"/>
</dbReference>
<keyword evidence="6" id="KW-0028">Amino-acid biosynthesis</keyword>
<dbReference type="InterPro" id="IPR001342">
    <property type="entry name" value="HDH_cat"/>
</dbReference>
<feature type="binding site" evidence="11">
    <location>
        <position position="121"/>
    </location>
    <ligand>
        <name>NADPH</name>
        <dbReference type="ChEBI" id="CHEBI:57783"/>
    </ligand>
</feature>
<evidence type="ECO:0000259" key="12">
    <source>
        <dbReference type="Pfam" id="PF00742"/>
    </source>
</evidence>
<reference evidence="15" key="1">
    <citation type="journal article" date="2009" name="ISME J.">
        <title>The genome sequence of the psychrophilic archaeon, Methanococcoides burtonii: the role of genome evolution in cold adaptation.</title>
        <authorList>
            <person name="Allen M.A."/>
            <person name="Lauro F.M."/>
            <person name="Williams T.J."/>
            <person name="Burg D."/>
            <person name="Siddiqui K.S."/>
            <person name="De Francisci D."/>
            <person name="Chong K.W."/>
            <person name="Pilak O."/>
            <person name="Chew H.H."/>
            <person name="De Maere M.Z."/>
            <person name="Ting L."/>
            <person name="Katrib M."/>
            <person name="Ng C."/>
            <person name="Sowers K.R."/>
            <person name="Galperin M.Y."/>
            <person name="Anderson I.J."/>
            <person name="Ivanova N."/>
            <person name="Dalin E."/>
            <person name="Martinez M."/>
            <person name="Lapidus A."/>
            <person name="Hauser L."/>
            <person name="Land M."/>
            <person name="Thomas T."/>
            <person name="Cavicchioli R."/>
        </authorList>
    </citation>
    <scope>NUCLEOTIDE SEQUENCE [LARGE SCALE GENOMIC DNA]</scope>
    <source>
        <strain evidence="15">DSM 6242 / NBRC 107633 / OCM 468 / ACE-M</strain>
    </source>
</reference>
<dbReference type="InterPro" id="IPR005106">
    <property type="entry name" value="Asp/hSer_DH_NAD-bd"/>
</dbReference>
<dbReference type="HOGENOM" id="CLU_009116_1_2_2"/>
<evidence type="ECO:0000256" key="7">
    <source>
        <dbReference type="ARBA" id="ARBA00022697"/>
    </source>
</evidence>
<dbReference type="RefSeq" id="WP_011499165.1">
    <property type="nucleotide sequence ID" value="NC_007955.1"/>
</dbReference>
<dbReference type="GeneID" id="3998024"/>
<keyword evidence="15" id="KW-1185">Reference proteome</keyword>
<dbReference type="GO" id="GO:0009088">
    <property type="term" value="P:threonine biosynthetic process"/>
    <property type="evidence" value="ECO:0007669"/>
    <property type="project" value="UniProtKB-UniPathway"/>
</dbReference>
<dbReference type="OrthoDB" id="4488at2157"/>
<dbReference type="UniPathway" id="UPA00051">
    <property type="reaction ID" value="UER00465"/>
</dbReference>
<evidence type="ECO:0000256" key="6">
    <source>
        <dbReference type="ARBA" id="ARBA00022605"/>
    </source>
</evidence>
<gene>
    <name evidence="14" type="ordered locus">Mbur_1087</name>
</gene>
<evidence type="ECO:0000256" key="10">
    <source>
        <dbReference type="PIRSR" id="PIRSR036497-1"/>
    </source>
</evidence>
<dbReference type="GO" id="GO:0050661">
    <property type="term" value="F:NADP binding"/>
    <property type="evidence" value="ECO:0007669"/>
    <property type="project" value="InterPro"/>
</dbReference>
<evidence type="ECO:0000313" key="15">
    <source>
        <dbReference type="Proteomes" id="UP000001979"/>
    </source>
</evidence>
<dbReference type="InterPro" id="IPR036291">
    <property type="entry name" value="NAD(P)-bd_dom_sf"/>
</dbReference>
<feature type="domain" description="Aspartate/homoserine dehydrogenase NAD-binding" evidence="13">
    <location>
        <begin position="10"/>
        <end position="145"/>
    </location>
</feature>
<keyword evidence="8 14" id="KW-0560">Oxidoreductase</keyword>
<dbReference type="KEGG" id="mbu:Mbur_1087"/>
<dbReference type="NCBIfam" id="NF004912">
    <property type="entry name" value="PRK06270.1"/>
    <property type="match status" value="1"/>
</dbReference>
<feature type="binding site" evidence="11">
    <location>
        <position position="206"/>
    </location>
    <ligand>
        <name>L-homoserine</name>
        <dbReference type="ChEBI" id="CHEBI:57476"/>
    </ligand>
</feature>
<dbReference type="FunFam" id="3.30.360.10:FF:000005">
    <property type="entry name" value="Homoserine dehydrogenase"/>
    <property type="match status" value="1"/>
</dbReference>
<accession>Q12X09</accession>
<keyword evidence="9" id="KW-0486">Methionine biosynthesis</keyword>
<comment type="similarity">
    <text evidence="3">Belongs to the homoserine dehydrogenase family.</text>
</comment>
<dbReference type="SUPFAM" id="SSF51735">
    <property type="entry name" value="NAD(P)-binding Rossmann-fold domains"/>
    <property type="match status" value="1"/>
</dbReference>
<dbReference type="FunFam" id="3.40.50.720:FF:000554">
    <property type="entry name" value="Homoserine dehydrogenase"/>
    <property type="match status" value="1"/>
</dbReference>
<dbReference type="PANTHER" id="PTHR43331:SF1">
    <property type="entry name" value="HOMOSERINE DEHYDROGENASE"/>
    <property type="match status" value="1"/>
</dbReference>
<evidence type="ECO:0000256" key="4">
    <source>
        <dbReference type="ARBA" id="ARBA00013213"/>
    </source>
</evidence>
<comment type="pathway">
    <text evidence="2">Amino-acid biosynthesis; L-methionine biosynthesis via de novo pathway; L-homoserine from L-aspartate: step 3/3.</text>
</comment>
<dbReference type="Pfam" id="PF03447">
    <property type="entry name" value="NAD_binding_3"/>
    <property type="match status" value="1"/>
</dbReference>
<evidence type="ECO:0000256" key="2">
    <source>
        <dbReference type="ARBA" id="ARBA00005062"/>
    </source>
</evidence>
<keyword evidence="7" id="KW-0791">Threonine biosynthesis</keyword>
<evidence type="ECO:0000259" key="13">
    <source>
        <dbReference type="Pfam" id="PF03447"/>
    </source>
</evidence>
<dbReference type="InterPro" id="IPR022697">
    <property type="entry name" value="HDH_short"/>
</dbReference>
<dbReference type="SUPFAM" id="SSF55347">
    <property type="entry name" value="Glyceraldehyde-3-phosphate dehydrogenase-like, C-terminal domain"/>
    <property type="match status" value="1"/>
</dbReference>
<dbReference type="STRING" id="259564.Mbur_1087"/>
<dbReference type="AlphaFoldDB" id="Q12X09"/>
<evidence type="ECO:0000313" key="14">
    <source>
        <dbReference type="EMBL" id="ABE52017.1"/>
    </source>
</evidence>
<protein>
    <recommendedName>
        <fullName evidence="5">Homoserine dehydrogenase</fullName>
        <ecNumber evidence="4">1.1.1.3</ecNumber>
    </recommendedName>
</protein>
<dbReference type="GO" id="GO:0009086">
    <property type="term" value="P:methionine biosynthetic process"/>
    <property type="evidence" value="ECO:0007669"/>
    <property type="project" value="UniProtKB-KW"/>
</dbReference>
<feature type="binding site" evidence="11">
    <location>
        <begin position="10"/>
        <end position="15"/>
    </location>
    <ligand>
        <name>NADP(+)</name>
        <dbReference type="ChEBI" id="CHEBI:58349"/>
    </ligand>
</feature>
<keyword evidence="11" id="KW-0521">NADP</keyword>
<evidence type="ECO:0000256" key="9">
    <source>
        <dbReference type="ARBA" id="ARBA00023167"/>
    </source>
</evidence>
<dbReference type="PIRSF" id="PIRSF036497">
    <property type="entry name" value="HDH_short"/>
    <property type="match status" value="1"/>
</dbReference>
<name>Q12X09_METBU</name>
<dbReference type="PANTHER" id="PTHR43331">
    <property type="entry name" value="HOMOSERINE DEHYDROGENASE"/>
    <property type="match status" value="1"/>
</dbReference>